<evidence type="ECO:0000259" key="2">
    <source>
        <dbReference type="Pfam" id="PF04542"/>
    </source>
</evidence>
<dbReference type="Proteomes" id="UP001221411">
    <property type="component" value="Unassembled WGS sequence"/>
</dbReference>
<feature type="region of interest" description="Disordered" evidence="1">
    <location>
        <begin position="86"/>
        <end position="105"/>
    </location>
</feature>
<evidence type="ECO:0000313" key="4">
    <source>
        <dbReference type="Proteomes" id="UP001221411"/>
    </source>
</evidence>
<feature type="region of interest" description="Disordered" evidence="1">
    <location>
        <begin position="135"/>
        <end position="156"/>
    </location>
</feature>
<dbReference type="SUPFAM" id="SSF88946">
    <property type="entry name" value="Sigma2 domain of RNA polymerase sigma factors"/>
    <property type="match status" value="1"/>
</dbReference>
<feature type="domain" description="RNA polymerase sigma-70 region 2" evidence="2">
    <location>
        <begin position="22"/>
        <end position="83"/>
    </location>
</feature>
<keyword evidence="4" id="KW-1185">Reference proteome</keyword>
<reference evidence="3 4" key="1">
    <citation type="submission" date="2022-11" db="EMBL/GenBank/DDBJ databases">
        <title>Minimal conservation of predation-associated metabolite biosynthetic gene clusters underscores biosynthetic potential of Myxococcota including descriptions for ten novel species: Archangium lansinium sp. nov., Myxococcus landrumus sp. nov., Nannocystis bai.</title>
        <authorList>
            <person name="Ahearne A."/>
            <person name="Stevens C."/>
            <person name="Dowd S."/>
        </authorList>
    </citation>
    <scope>NUCLEOTIDE SEQUENCE [LARGE SCALE GENOMIC DNA]</scope>
    <source>
        <strain evidence="3 4">RJM3</strain>
    </source>
</reference>
<accession>A0ABT5EHK8</accession>
<feature type="region of interest" description="Disordered" evidence="1">
    <location>
        <begin position="178"/>
        <end position="205"/>
    </location>
</feature>
<evidence type="ECO:0000313" key="3">
    <source>
        <dbReference type="EMBL" id="MDC0741246.1"/>
    </source>
</evidence>
<protein>
    <submittedName>
        <fullName evidence="3">Sigma-70 family RNA polymerase sigma factor</fullName>
    </submittedName>
</protein>
<dbReference type="RefSeq" id="WP_271916467.1">
    <property type="nucleotide sequence ID" value="NZ_JAQNDO010000001.1"/>
</dbReference>
<sequence length="205" mass="22970">MTPRSQSTDFPAAIAALVPDIRQLVMGALRRQGADPDLAEELIQEIVITLLGSASTYRPELGALRPWAHGVAMNVVKNRRRSRVGFKGGERSTSTRAAGPFQAPPYGRFSSPARARCRLPWRALAFTFLRSTWRRRRRRRTQRPSPFRRSPLPPNAARRRLLRLAARPGLGSFFTSRALRPETKGVRPGNGRPCSMRRAACTMRG</sequence>
<dbReference type="Pfam" id="PF04542">
    <property type="entry name" value="Sigma70_r2"/>
    <property type="match status" value="1"/>
</dbReference>
<comment type="caution">
    <text evidence="3">The sequence shown here is derived from an EMBL/GenBank/DDBJ whole genome shotgun (WGS) entry which is preliminary data.</text>
</comment>
<dbReference type="Gene3D" id="1.10.1740.10">
    <property type="match status" value="1"/>
</dbReference>
<gene>
    <name evidence="3" type="ORF">POL67_07820</name>
</gene>
<proteinExistence type="predicted"/>
<evidence type="ECO:0000256" key="1">
    <source>
        <dbReference type="SAM" id="MobiDB-lite"/>
    </source>
</evidence>
<dbReference type="EMBL" id="JAQNDO010000001">
    <property type="protein sequence ID" value="MDC0741246.1"/>
    <property type="molecule type" value="Genomic_DNA"/>
</dbReference>
<dbReference type="InterPro" id="IPR007627">
    <property type="entry name" value="RNA_pol_sigma70_r2"/>
</dbReference>
<dbReference type="InterPro" id="IPR013325">
    <property type="entry name" value="RNA_pol_sigma_r2"/>
</dbReference>
<name>A0ABT5EHK8_9BACT</name>
<organism evidence="3 4">
    <name type="scientific">Polyangium mundeleinium</name>
    <dbReference type="NCBI Taxonomy" id="2995306"/>
    <lineage>
        <taxon>Bacteria</taxon>
        <taxon>Pseudomonadati</taxon>
        <taxon>Myxococcota</taxon>
        <taxon>Polyangia</taxon>
        <taxon>Polyangiales</taxon>
        <taxon>Polyangiaceae</taxon>
        <taxon>Polyangium</taxon>
    </lineage>
</organism>